<keyword evidence="7" id="KW-1185">Reference proteome</keyword>
<dbReference type="GO" id="GO:0016491">
    <property type="term" value="F:oxidoreductase activity"/>
    <property type="evidence" value="ECO:0007669"/>
    <property type="project" value="UniProtKB-KW"/>
</dbReference>
<dbReference type="EMBL" id="JALLPJ020000260">
    <property type="protein sequence ID" value="KAL3797303.1"/>
    <property type="molecule type" value="Genomic_DNA"/>
</dbReference>
<proteinExistence type="inferred from homology"/>
<gene>
    <name evidence="6" type="ORF">ACHAWO_009076</name>
</gene>
<evidence type="ECO:0000313" key="6">
    <source>
        <dbReference type="EMBL" id="KAL3797303.1"/>
    </source>
</evidence>
<dbReference type="InterPro" id="IPR036291">
    <property type="entry name" value="NAD(P)-bd_dom_sf"/>
</dbReference>
<dbReference type="InterPro" id="IPR002347">
    <property type="entry name" value="SDR_fam"/>
</dbReference>
<evidence type="ECO:0000313" key="7">
    <source>
        <dbReference type="Proteomes" id="UP001530400"/>
    </source>
</evidence>
<evidence type="ECO:0000256" key="1">
    <source>
        <dbReference type="ARBA" id="ARBA00006484"/>
    </source>
</evidence>
<feature type="signal peptide" evidence="5">
    <location>
        <begin position="1"/>
        <end position="20"/>
    </location>
</feature>
<evidence type="ECO:0000256" key="3">
    <source>
        <dbReference type="RuleBase" id="RU000363"/>
    </source>
</evidence>
<dbReference type="PRINTS" id="PR00081">
    <property type="entry name" value="GDHRDH"/>
</dbReference>
<protein>
    <submittedName>
        <fullName evidence="6">Uncharacterized protein</fullName>
    </submittedName>
</protein>
<dbReference type="Proteomes" id="UP001530400">
    <property type="component" value="Unassembled WGS sequence"/>
</dbReference>
<feature type="compositionally biased region" description="Acidic residues" evidence="4">
    <location>
        <begin position="422"/>
        <end position="434"/>
    </location>
</feature>
<keyword evidence="2" id="KW-0560">Oxidoreductase</keyword>
<sequence length="434" mass="46703">MNSKLTVIHFVLCVIGTARGFGLFPTRTIKKFICKKNGKLAIGAAAAGAATIGSATIGTAVVLNHLNNLEKNIYYPPSGSMNGKIVVVTGASSGLGLETAKRLALAGATVVLTSRSEEKGIGAIEIVKQYLREKDAFYESESKLFSIVLDLDSLDSVNQFPDSFKALGLNEISVLINNAGVMAIPDLELTVDGYERTFQSNHLGHFVLTAKLFPYLSRDGAKVINVASTAHNFASRGLDMDNLNGEKSYSAWPAYGASKLCNILFTQELQRKADEAGLDWFTTVCLHPGVVGTDLWRYIVGEENLSKMKDGNGSIASVAAAVTSLFTKNPQSGANTQIFLAAEPASKLSKGAYYDEMKVAKLKPFAQNEANSKALWDASEKMGRIKYDFDTAATVQDAVVQPDNVVDQEATSDVKKAILEPETIESTDDESEDM</sequence>
<accession>A0ABD3QAB1</accession>
<comment type="similarity">
    <text evidence="1 3">Belongs to the short-chain dehydrogenases/reductases (SDR) family.</text>
</comment>
<comment type="caution">
    <text evidence="6">The sequence shown here is derived from an EMBL/GenBank/DDBJ whole genome shotgun (WGS) entry which is preliminary data.</text>
</comment>
<dbReference type="SUPFAM" id="SSF51735">
    <property type="entry name" value="NAD(P)-binding Rossmann-fold domains"/>
    <property type="match status" value="1"/>
</dbReference>
<evidence type="ECO:0000256" key="2">
    <source>
        <dbReference type="ARBA" id="ARBA00023002"/>
    </source>
</evidence>
<dbReference type="PANTHER" id="PTHR24320:SF148">
    <property type="entry name" value="NAD(P)-BINDING ROSSMANN-FOLD SUPERFAMILY PROTEIN"/>
    <property type="match status" value="1"/>
</dbReference>
<keyword evidence="5" id="KW-0732">Signal</keyword>
<dbReference type="PANTHER" id="PTHR24320">
    <property type="entry name" value="RETINOL DEHYDROGENASE"/>
    <property type="match status" value="1"/>
</dbReference>
<evidence type="ECO:0000256" key="4">
    <source>
        <dbReference type="SAM" id="MobiDB-lite"/>
    </source>
</evidence>
<dbReference type="PRINTS" id="PR00080">
    <property type="entry name" value="SDRFAMILY"/>
</dbReference>
<dbReference type="Gene3D" id="3.40.50.720">
    <property type="entry name" value="NAD(P)-binding Rossmann-like Domain"/>
    <property type="match status" value="1"/>
</dbReference>
<dbReference type="AlphaFoldDB" id="A0ABD3QAB1"/>
<reference evidence="6 7" key="1">
    <citation type="submission" date="2024-10" db="EMBL/GenBank/DDBJ databases">
        <title>Updated reference genomes for cyclostephanoid diatoms.</title>
        <authorList>
            <person name="Roberts W.R."/>
            <person name="Alverson A.J."/>
        </authorList>
    </citation>
    <scope>NUCLEOTIDE SEQUENCE [LARGE SCALE GENOMIC DNA]</scope>
    <source>
        <strain evidence="6 7">AJA010-31</strain>
    </source>
</reference>
<feature type="chain" id="PRO_5044772968" evidence="5">
    <location>
        <begin position="21"/>
        <end position="434"/>
    </location>
</feature>
<dbReference type="CDD" id="cd05327">
    <property type="entry name" value="retinol-DH_like_SDR_c_like"/>
    <property type="match status" value="1"/>
</dbReference>
<feature type="region of interest" description="Disordered" evidence="4">
    <location>
        <begin position="410"/>
        <end position="434"/>
    </location>
</feature>
<name>A0ABD3QAB1_9STRA</name>
<dbReference type="Pfam" id="PF00106">
    <property type="entry name" value="adh_short"/>
    <property type="match status" value="1"/>
</dbReference>
<organism evidence="6 7">
    <name type="scientific">Cyclotella atomus</name>
    <dbReference type="NCBI Taxonomy" id="382360"/>
    <lineage>
        <taxon>Eukaryota</taxon>
        <taxon>Sar</taxon>
        <taxon>Stramenopiles</taxon>
        <taxon>Ochrophyta</taxon>
        <taxon>Bacillariophyta</taxon>
        <taxon>Coscinodiscophyceae</taxon>
        <taxon>Thalassiosirophycidae</taxon>
        <taxon>Stephanodiscales</taxon>
        <taxon>Stephanodiscaceae</taxon>
        <taxon>Cyclotella</taxon>
    </lineage>
</organism>
<evidence type="ECO:0000256" key="5">
    <source>
        <dbReference type="SAM" id="SignalP"/>
    </source>
</evidence>